<evidence type="ECO:0000256" key="1">
    <source>
        <dbReference type="ARBA" id="ARBA00007465"/>
    </source>
</evidence>
<dbReference type="GO" id="GO:0042274">
    <property type="term" value="P:ribosomal small subunit biogenesis"/>
    <property type="evidence" value="ECO:0007669"/>
    <property type="project" value="TreeGrafter"/>
</dbReference>
<proteinExistence type="inferred from homology"/>
<dbReference type="STRING" id="796925.A0A137P6K2"/>
<dbReference type="OrthoDB" id="3356781at2759"/>
<dbReference type="InterPro" id="IPR002942">
    <property type="entry name" value="S4_RNA-bd"/>
</dbReference>
<dbReference type="PANTHER" id="PTHR11831:SF4">
    <property type="entry name" value="SMALL RIBOSOMAL SUBUNIT PROTEIN US4M"/>
    <property type="match status" value="1"/>
</dbReference>
<evidence type="ECO:0000259" key="7">
    <source>
        <dbReference type="SMART" id="SM00363"/>
    </source>
</evidence>
<dbReference type="Pfam" id="PF01479">
    <property type="entry name" value="S4"/>
    <property type="match status" value="1"/>
</dbReference>
<gene>
    <name evidence="8" type="ORF">CONCODRAFT_78750</name>
</gene>
<sequence length="242" mass="28154">MVKPKIWYSTGRGLVRMSWNKYNVYNLVHQPNDIKPRDTVFQQHWKAKKATRSYHDADITERQWKKIFHANSKLPSANTGLANKMRDPYGPNYTQPDKDANHPAVAALTYAELERRVDFILFRSHFAPSVYAARQLILHGKVFLNGEKCRDTGLRVKDMDLIRVQPEAVCTLKGDKNSNLNFSPKPYSQPFMFLPDYLEVDYKTCSVVFLRQPTSRPRVTEVPSPFNPNVHKLAYEYYITNK</sequence>
<dbReference type="OMA" id="LLRPSWN"/>
<keyword evidence="4" id="KW-0689">Ribosomal protein</keyword>
<dbReference type="PROSITE" id="PS50889">
    <property type="entry name" value="S4"/>
    <property type="match status" value="1"/>
</dbReference>
<evidence type="ECO:0000256" key="4">
    <source>
        <dbReference type="ARBA" id="ARBA00022980"/>
    </source>
</evidence>
<evidence type="ECO:0000256" key="6">
    <source>
        <dbReference type="PROSITE-ProRule" id="PRU00182"/>
    </source>
</evidence>
<dbReference type="EMBL" id="KQ964497">
    <property type="protein sequence ID" value="KXN70632.1"/>
    <property type="molecule type" value="Genomic_DNA"/>
</dbReference>
<evidence type="ECO:0000256" key="2">
    <source>
        <dbReference type="ARBA" id="ARBA00022730"/>
    </source>
</evidence>
<evidence type="ECO:0000313" key="9">
    <source>
        <dbReference type="Proteomes" id="UP000070444"/>
    </source>
</evidence>
<evidence type="ECO:0000313" key="8">
    <source>
        <dbReference type="EMBL" id="KXN70632.1"/>
    </source>
</evidence>
<reference evidence="8 9" key="1">
    <citation type="journal article" date="2015" name="Genome Biol. Evol.">
        <title>Phylogenomic analyses indicate that early fungi evolved digesting cell walls of algal ancestors of land plants.</title>
        <authorList>
            <person name="Chang Y."/>
            <person name="Wang S."/>
            <person name="Sekimoto S."/>
            <person name="Aerts A.L."/>
            <person name="Choi C."/>
            <person name="Clum A."/>
            <person name="LaButti K.M."/>
            <person name="Lindquist E.A."/>
            <person name="Yee Ngan C."/>
            <person name="Ohm R.A."/>
            <person name="Salamov A.A."/>
            <person name="Grigoriev I.V."/>
            <person name="Spatafora J.W."/>
            <person name="Berbee M.L."/>
        </authorList>
    </citation>
    <scope>NUCLEOTIDE SEQUENCE [LARGE SCALE GENOMIC DNA]</scope>
    <source>
        <strain evidence="8 9">NRRL 28638</strain>
    </source>
</reference>
<keyword evidence="2" id="KW-0699">rRNA-binding</keyword>
<keyword evidence="5" id="KW-0687">Ribonucleoprotein</keyword>
<dbReference type="SMART" id="SM00363">
    <property type="entry name" value="S4"/>
    <property type="match status" value="1"/>
</dbReference>
<dbReference type="GO" id="GO:0003735">
    <property type="term" value="F:structural constituent of ribosome"/>
    <property type="evidence" value="ECO:0007669"/>
    <property type="project" value="TreeGrafter"/>
</dbReference>
<comment type="similarity">
    <text evidence="1">Belongs to the universal ribosomal protein uS4 family.</text>
</comment>
<keyword evidence="3 6" id="KW-0694">RNA-binding</keyword>
<dbReference type="CDD" id="cd00165">
    <property type="entry name" value="S4"/>
    <property type="match status" value="1"/>
</dbReference>
<evidence type="ECO:0000256" key="5">
    <source>
        <dbReference type="ARBA" id="ARBA00023274"/>
    </source>
</evidence>
<dbReference type="Gene3D" id="3.10.290.10">
    <property type="entry name" value="RNA-binding S4 domain"/>
    <property type="match status" value="1"/>
</dbReference>
<dbReference type="GO" id="GO:0019843">
    <property type="term" value="F:rRNA binding"/>
    <property type="evidence" value="ECO:0007669"/>
    <property type="project" value="UniProtKB-KW"/>
</dbReference>
<dbReference type="InterPro" id="IPR036986">
    <property type="entry name" value="S4_RNA-bd_sf"/>
</dbReference>
<dbReference type="InterPro" id="IPR022801">
    <property type="entry name" value="Ribosomal_uS4"/>
</dbReference>
<accession>A0A137P6K2</accession>
<feature type="domain" description="RNA-binding S4" evidence="7">
    <location>
        <begin position="115"/>
        <end position="177"/>
    </location>
</feature>
<protein>
    <submittedName>
        <fullName evidence="8">Alpha-L RNA-binding motif-containing protein</fullName>
    </submittedName>
</protein>
<dbReference type="Proteomes" id="UP000070444">
    <property type="component" value="Unassembled WGS sequence"/>
</dbReference>
<dbReference type="GO" id="GO:0005763">
    <property type="term" value="C:mitochondrial small ribosomal subunit"/>
    <property type="evidence" value="ECO:0007669"/>
    <property type="project" value="TreeGrafter"/>
</dbReference>
<dbReference type="PANTHER" id="PTHR11831">
    <property type="entry name" value="30S 40S RIBOSOMAL PROTEIN"/>
    <property type="match status" value="1"/>
</dbReference>
<dbReference type="SUPFAM" id="SSF55174">
    <property type="entry name" value="Alpha-L RNA-binding motif"/>
    <property type="match status" value="1"/>
</dbReference>
<keyword evidence="9" id="KW-1185">Reference proteome</keyword>
<name>A0A137P6K2_CONC2</name>
<dbReference type="AlphaFoldDB" id="A0A137P6K2"/>
<evidence type="ECO:0000256" key="3">
    <source>
        <dbReference type="ARBA" id="ARBA00022884"/>
    </source>
</evidence>
<organism evidence="8 9">
    <name type="scientific">Conidiobolus coronatus (strain ATCC 28846 / CBS 209.66 / NRRL 28638)</name>
    <name type="common">Delacroixia coronata</name>
    <dbReference type="NCBI Taxonomy" id="796925"/>
    <lineage>
        <taxon>Eukaryota</taxon>
        <taxon>Fungi</taxon>
        <taxon>Fungi incertae sedis</taxon>
        <taxon>Zoopagomycota</taxon>
        <taxon>Entomophthoromycotina</taxon>
        <taxon>Entomophthoromycetes</taxon>
        <taxon>Entomophthorales</taxon>
        <taxon>Ancylistaceae</taxon>
        <taxon>Conidiobolus</taxon>
    </lineage>
</organism>